<dbReference type="EMBL" id="RCHU02000017">
    <property type="protein sequence ID" value="KAL3567750.1"/>
    <property type="molecule type" value="Genomic_DNA"/>
</dbReference>
<keyword evidence="2" id="KW-1185">Reference proteome</keyword>
<comment type="caution">
    <text evidence="1">The sequence shown here is derived from an EMBL/GenBank/DDBJ whole genome shotgun (WGS) entry which is preliminary data.</text>
</comment>
<dbReference type="Proteomes" id="UP000309997">
    <property type="component" value="Unassembled WGS sequence"/>
</dbReference>
<gene>
    <name evidence="1" type="ORF">D5086_030401</name>
</gene>
<name>A0ACC4ANI9_POPAL</name>
<accession>A0ACC4ANI9</accession>
<evidence type="ECO:0000313" key="1">
    <source>
        <dbReference type="EMBL" id="KAL3567750.1"/>
    </source>
</evidence>
<sequence>MKGGHYRNLHEHQIDKGVPVPGSAAVDRLQANVCLPQLFIWIRYSSPYPPPGYPPSAPPPPPYEGYPPPPHEGYPPPPPPLQGIQDTHHRDHHLQGIQDTHHRVHRVGTKGISLKGIQRLQVRHRKLWWLLLVITWMFGRTLLLLCVGGVLLLKSGCFIKFQMMYMGSGNSGFAIFLSGC</sequence>
<reference evidence="1 2" key="1">
    <citation type="journal article" date="2024" name="Plant Biotechnol. J.">
        <title>Genome and CRISPR/Cas9 system of a widespread forest tree (Populus alba) in the world.</title>
        <authorList>
            <person name="Liu Y.J."/>
            <person name="Jiang P.F."/>
            <person name="Han X.M."/>
            <person name="Li X.Y."/>
            <person name="Wang H.M."/>
            <person name="Wang Y.J."/>
            <person name="Wang X.X."/>
            <person name="Zeng Q.Y."/>
        </authorList>
    </citation>
    <scope>NUCLEOTIDE SEQUENCE [LARGE SCALE GENOMIC DNA]</scope>
    <source>
        <strain evidence="2">cv. PAL-ZL1</strain>
    </source>
</reference>
<evidence type="ECO:0000313" key="2">
    <source>
        <dbReference type="Proteomes" id="UP000309997"/>
    </source>
</evidence>
<protein>
    <submittedName>
        <fullName evidence="1">Uncharacterized protein</fullName>
    </submittedName>
</protein>
<proteinExistence type="predicted"/>
<organism evidence="1 2">
    <name type="scientific">Populus alba</name>
    <name type="common">White poplar</name>
    <dbReference type="NCBI Taxonomy" id="43335"/>
    <lineage>
        <taxon>Eukaryota</taxon>
        <taxon>Viridiplantae</taxon>
        <taxon>Streptophyta</taxon>
        <taxon>Embryophyta</taxon>
        <taxon>Tracheophyta</taxon>
        <taxon>Spermatophyta</taxon>
        <taxon>Magnoliopsida</taxon>
        <taxon>eudicotyledons</taxon>
        <taxon>Gunneridae</taxon>
        <taxon>Pentapetalae</taxon>
        <taxon>rosids</taxon>
        <taxon>fabids</taxon>
        <taxon>Malpighiales</taxon>
        <taxon>Salicaceae</taxon>
        <taxon>Saliceae</taxon>
        <taxon>Populus</taxon>
    </lineage>
</organism>